<dbReference type="RefSeq" id="WP_269324515.1">
    <property type="nucleotide sequence ID" value="NZ_ASRX01000032.1"/>
</dbReference>
<comment type="caution">
    <text evidence="2">The sequence shown here is derived from an EMBL/GenBank/DDBJ whole genome shotgun (WGS) entry which is preliminary data.</text>
</comment>
<dbReference type="AlphaFoldDB" id="A0A017T6F1"/>
<reference evidence="2 3" key="1">
    <citation type="submission" date="2013-05" db="EMBL/GenBank/DDBJ databases">
        <title>Genome assembly of Chondromyces apiculatus DSM 436.</title>
        <authorList>
            <person name="Sharma G."/>
            <person name="Khatri I."/>
            <person name="Kaur C."/>
            <person name="Mayilraj S."/>
            <person name="Subramanian S."/>
        </authorList>
    </citation>
    <scope>NUCLEOTIDE SEQUENCE [LARGE SCALE GENOMIC DNA]</scope>
    <source>
        <strain evidence="2 3">DSM 436</strain>
    </source>
</reference>
<accession>A0A017T6F1</accession>
<sequence length="42" mass="4515">MLAPYQKTRVSRSAIALNGIKTRRRNAQAASEADETQAATPA</sequence>
<feature type="region of interest" description="Disordered" evidence="1">
    <location>
        <begin position="23"/>
        <end position="42"/>
    </location>
</feature>
<proteinExistence type="predicted"/>
<dbReference type="EMBL" id="ASRX01000032">
    <property type="protein sequence ID" value="EYF04562.1"/>
    <property type="molecule type" value="Genomic_DNA"/>
</dbReference>
<evidence type="ECO:0000256" key="1">
    <source>
        <dbReference type="SAM" id="MobiDB-lite"/>
    </source>
</evidence>
<dbReference type="Proteomes" id="UP000019678">
    <property type="component" value="Unassembled WGS sequence"/>
</dbReference>
<evidence type="ECO:0000313" key="3">
    <source>
        <dbReference type="Proteomes" id="UP000019678"/>
    </source>
</evidence>
<keyword evidence="3" id="KW-1185">Reference proteome</keyword>
<evidence type="ECO:0000313" key="2">
    <source>
        <dbReference type="EMBL" id="EYF04562.1"/>
    </source>
</evidence>
<gene>
    <name evidence="2" type="ORF">CAP_4382</name>
</gene>
<name>A0A017T6F1_9BACT</name>
<dbReference type="STRING" id="1192034.CAP_4382"/>
<organism evidence="2 3">
    <name type="scientific">Chondromyces apiculatus DSM 436</name>
    <dbReference type="NCBI Taxonomy" id="1192034"/>
    <lineage>
        <taxon>Bacteria</taxon>
        <taxon>Pseudomonadati</taxon>
        <taxon>Myxococcota</taxon>
        <taxon>Polyangia</taxon>
        <taxon>Polyangiales</taxon>
        <taxon>Polyangiaceae</taxon>
        <taxon>Chondromyces</taxon>
    </lineage>
</organism>
<protein>
    <submittedName>
        <fullName evidence="2">Uncharacterized protein</fullName>
    </submittedName>
</protein>